<dbReference type="InterPro" id="IPR040249">
    <property type="entry name" value="Ricin_B-like_lectin_EULS3-like"/>
</dbReference>
<protein>
    <submittedName>
        <fullName evidence="1">Ricin B lectin domain-containing protein</fullName>
    </submittedName>
</protein>
<dbReference type="STRING" id="35608.A0A2U1M779"/>
<dbReference type="EMBL" id="PKPP01006256">
    <property type="protein sequence ID" value="PWA57122.1"/>
    <property type="molecule type" value="Genomic_DNA"/>
</dbReference>
<dbReference type="Proteomes" id="UP000245207">
    <property type="component" value="Unassembled WGS sequence"/>
</dbReference>
<dbReference type="AlphaFoldDB" id="A0A2U1M779"/>
<name>A0A2U1M779_ARTAN</name>
<dbReference type="OrthoDB" id="7769065at2759"/>
<gene>
    <name evidence="1" type="ORF">CTI12_AA412070</name>
</gene>
<dbReference type="SUPFAM" id="SSF50370">
    <property type="entry name" value="Ricin B-like lectins"/>
    <property type="match status" value="1"/>
</dbReference>
<reference evidence="1 2" key="1">
    <citation type="journal article" date="2018" name="Mol. Plant">
        <title>The genome of Artemisia annua provides insight into the evolution of Asteraceae family and artemisinin biosynthesis.</title>
        <authorList>
            <person name="Shen Q."/>
            <person name="Zhang L."/>
            <person name="Liao Z."/>
            <person name="Wang S."/>
            <person name="Yan T."/>
            <person name="Shi P."/>
            <person name="Liu M."/>
            <person name="Fu X."/>
            <person name="Pan Q."/>
            <person name="Wang Y."/>
            <person name="Lv Z."/>
            <person name="Lu X."/>
            <person name="Zhang F."/>
            <person name="Jiang W."/>
            <person name="Ma Y."/>
            <person name="Chen M."/>
            <person name="Hao X."/>
            <person name="Li L."/>
            <person name="Tang Y."/>
            <person name="Lv G."/>
            <person name="Zhou Y."/>
            <person name="Sun X."/>
            <person name="Brodelius P.E."/>
            <person name="Rose J.K.C."/>
            <person name="Tang K."/>
        </authorList>
    </citation>
    <scope>NUCLEOTIDE SEQUENCE [LARGE SCALE GENOMIC DNA]</scope>
    <source>
        <strain evidence="2">cv. Huhao1</strain>
        <tissue evidence="1">Leaf</tissue>
    </source>
</reference>
<comment type="caution">
    <text evidence="1">The sequence shown here is derived from an EMBL/GenBank/DDBJ whole genome shotgun (WGS) entry which is preliminary data.</text>
</comment>
<sequence length="180" mass="20327">MTTNHCPQPKKRRKYNKPRTTFRVYTKAKSDYSLVVYNGKVILAPANPSDLLQHWIKEENVGISVKDEEGHPSFALVNKATGQAIKHSIGVTYPVQLKKYNPDKLDKSVLWTMGNNLDDGYRTVSAVDNTQLKLDAAFKDIKKHGGVNDDADIVLCDWHGGNNQKWTIISYSKFLSTNFT</sequence>
<dbReference type="PANTHER" id="PTHR31257:SF2">
    <property type="entry name" value="RICIN B-LIKE LECTIN EULS3"/>
    <property type="match status" value="1"/>
</dbReference>
<proteinExistence type="predicted"/>
<organism evidence="1 2">
    <name type="scientific">Artemisia annua</name>
    <name type="common">Sweet wormwood</name>
    <dbReference type="NCBI Taxonomy" id="35608"/>
    <lineage>
        <taxon>Eukaryota</taxon>
        <taxon>Viridiplantae</taxon>
        <taxon>Streptophyta</taxon>
        <taxon>Embryophyta</taxon>
        <taxon>Tracheophyta</taxon>
        <taxon>Spermatophyta</taxon>
        <taxon>Magnoliopsida</taxon>
        <taxon>eudicotyledons</taxon>
        <taxon>Gunneridae</taxon>
        <taxon>Pentapetalae</taxon>
        <taxon>asterids</taxon>
        <taxon>campanulids</taxon>
        <taxon>Asterales</taxon>
        <taxon>Asteraceae</taxon>
        <taxon>Asteroideae</taxon>
        <taxon>Anthemideae</taxon>
        <taxon>Artemisiinae</taxon>
        <taxon>Artemisia</taxon>
    </lineage>
</organism>
<dbReference type="PANTHER" id="PTHR31257">
    <property type="entry name" value="RICIN B-LIKE LECTIN EULS3"/>
    <property type="match status" value="1"/>
</dbReference>
<accession>A0A2U1M779</accession>
<keyword evidence="1" id="KW-0430">Lectin</keyword>
<evidence type="ECO:0000313" key="2">
    <source>
        <dbReference type="Proteomes" id="UP000245207"/>
    </source>
</evidence>
<dbReference type="InterPro" id="IPR035992">
    <property type="entry name" value="Ricin_B-like_lectins"/>
</dbReference>
<keyword evidence="2" id="KW-1185">Reference proteome</keyword>
<dbReference type="GO" id="GO:0030246">
    <property type="term" value="F:carbohydrate binding"/>
    <property type="evidence" value="ECO:0007669"/>
    <property type="project" value="UniProtKB-KW"/>
</dbReference>
<evidence type="ECO:0000313" key="1">
    <source>
        <dbReference type="EMBL" id="PWA57122.1"/>
    </source>
</evidence>
<dbReference type="Gene3D" id="2.80.10.50">
    <property type="match status" value="1"/>
</dbReference>
<dbReference type="CDD" id="cd23431">
    <property type="entry name" value="beta-trefoil_Ricin_AtEULS3-like"/>
    <property type="match status" value="1"/>
</dbReference>